<dbReference type="NCBIfam" id="NF040570">
    <property type="entry name" value="guided_TnpB"/>
    <property type="match status" value="1"/>
</dbReference>
<organism evidence="3 4">
    <name type="scientific">Batillaria attramentaria</name>
    <dbReference type="NCBI Taxonomy" id="370345"/>
    <lineage>
        <taxon>Eukaryota</taxon>
        <taxon>Metazoa</taxon>
        <taxon>Spiralia</taxon>
        <taxon>Lophotrochozoa</taxon>
        <taxon>Mollusca</taxon>
        <taxon>Gastropoda</taxon>
        <taxon>Caenogastropoda</taxon>
        <taxon>Sorbeoconcha</taxon>
        <taxon>Cerithioidea</taxon>
        <taxon>Batillariidae</taxon>
        <taxon>Batillaria</taxon>
    </lineage>
</organism>
<sequence length="297" mass="34574">MKSKQHDDINKIRPLQGVFGYQKQYAALTNTNAIRFLPRLFPKNQAEIKLTKPCKIQNIEHDFTVEKTPKGKFVLCVPVHDMSIMRKSKPSHGETTAMCGIDPGVRTFVTVYDPTNLETYQFGTVDEKRRRLMRFTERIDDWNGRNRAHLPKTSDEEKESWSRHAKKLWYKLKNQINSLHATVIAHLVKTYNFISLGKLDVSSFQKGDTGKATNRWLRLYRHYSFREKLLNRAEGEERLRVEITDKRYTSKTCSLCKRKNEKLGGKETFDCPHCGYSCHRDVNGARNILLKSLGIFC</sequence>
<evidence type="ECO:0000256" key="1">
    <source>
        <dbReference type="ARBA" id="ARBA00023125"/>
    </source>
</evidence>
<evidence type="ECO:0000259" key="2">
    <source>
        <dbReference type="Pfam" id="PF07282"/>
    </source>
</evidence>
<accession>A0ABD0KMS3</accession>
<proteinExistence type="predicted"/>
<keyword evidence="1" id="KW-0238">DNA-binding</keyword>
<dbReference type="PANTHER" id="PTHR36172">
    <property type="match status" value="1"/>
</dbReference>
<dbReference type="InterPro" id="IPR051491">
    <property type="entry name" value="Recombinase/Transposase-rel"/>
</dbReference>
<dbReference type="EMBL" id="JACVVK020000149">
    <property type="protein sequence ID" value="KAK7488558.1"/>
    <property type="molecule type" value="Genomic_DNA"/>
</dbReference>
<feature type="domain" description="Cas12f1-like TNB" evidence="2">
    <location>
        <begin position="222"/>
        <end position="288"/>
    </location>
</feature>
<comment type="caution">
    <text evidence="3">The sequence shown here is derived from an EMBL/GenBank/DDBJ whole genome shotgun (WGS) entry which is preliminary data.</text>
</comment>
<dbReference type="Proteomes" id="UP001519460">
    <property type="component" value="Unassembled WGS sequence"/>
</dbReference>
<gene>
    <name evidence="3" type="ORF">BaRGS_00020175</name>
</gene>
<dbReference type="InterPro" id="IPR010095">
    <property type="entry name" value="Cas12f1-like_TNB"/>
</dbReference>
<name>A0ABD0KMS3_9CAEN</name>
<dbReference type="PANTHER" id="PTHR36172:SF1">
    <property type="entry name" value="RESOLVASE-RELATED"/>
    <property type="match status" value="1"/>
</dbReference>
<dbReference type="GO" id="GO:0003677">
    <property type="term" value="F:DNA binding"/>
    <property type="evidence" value="ECO:0007669"/>
    <property type="project" value="UniProtKB-KW"/>
</dbReference>
<evidence type="ECO:0000313" key="4">
    <source>
        <dbReference type="Proteomes" id="UP001519460"/>
    </source>
</evidence>
<protein>
    <recommendedName>
        <fullName evidence="2">Cas12f1-like TNB domain-containing protein</fullName>
    </recommendedName>
</protein>
<dbReference type="AlphaFoldDB" id="A0ABD0KMS3"/>
<evidence type="ECO:0000313" key="3">
    <source>
        <dbReference type="EMBL" id="KAK7488558.1"/>
    </source>
</evidence>
<reference evidence="3 4" key="1">
    <citation type="journal article" date="2023" name="Sci. Data">
        <title>Genome assembly of the Korean intertidal mud-creeper Batillaria attramentaria.</title>
        <authorList>
            <person name="Patra A.K."/>
            <person name="Ho P.T."/>
            <person name="Jun S."/>
            <person name="Lee S.J."/>
            <person name="Kim Y."/>
            <person name="Won Y.J."/>
        </authorList>
    </citation>
    <scope>NUCLEOTIDE SEQUENCE [LARGE SCALE GENOMIC DNA]</scope>
    <source>
        <strain evidence="3">Wonlab-2016</strain>
    </source>
</reference>
<dbReference type="Pfam" id="PF07282">
    <property type="entry name" value="Cas12f1-like_TNB"/>
    <property type="match status" value="1"/>
</dbReference>
<keyword evidence="4" id="KW-1185">Reference proteome</keyword>